<dbReference type="Gene3D" id="1.25.40.10">
    <property type="entry name" value="Tetratricopeptide repeat domain"/>
    <property type="match status" value="1"/>
</dbReference>
<dbReference type="OrthoDB" id="626167at2759"/>
<dbReference type="GO" id="GO:0005737">
    <property type="term" value="C:cytoplasm"/>
    <property type="evidence" value="ECO:0007669"/>
    <property type="project" value="UniProtKB-SubCell"/>
</dbReference>
<dbReference type="EMBL" id="JAHDYR010000062">
    <property type="protein sequence ID" value="KAG9391061.1"/>
    <property type="molecule type" value="Genomic_DNA"/>
</dbReference>
<dbReference type="GO" id="GO:0003341">
    <property type="term" value="P:cilium movement"/>
    <property type="evidence" value="ECO:0007669"/>
    <property type="project" value="TreeGrafter"/>
</dbReference>
<evidence type="ECO:0000256" key="1">
    <source>
        <dbReference type="ARBA" id="ARBA00004496"/>
    </source>
</evidence>
<organism evidence="7 8">
    <name type="scientific">Carpediemonas membranifera</name>
    <dbReference type="NCBI Taxonomy" id="201153"/>
    <lineage>
        <taxon>Eukaryota</taxon>
        <taxon>Metamonada</taxon>
        <taxon>Carpediemonas-like organisms</taxon>
        <taxon>Carpediemonas</taxon>
    </lineage>
</organism>
<sequence length="549" mass="59819">MQQRIDLCSSIFRAGCIDGFIEFFHLIHDEQPAYKLQRPAQYCDTTTLGLPEDELSQIRDLFIKIDTASTKGRTGDMFEACSTLSSLFLQHPVLATPFAPESTTHFCAPLDTDTEEEIASFRPPLALYYADRAVQIAERSNDIVIRAVAHFRMGTTLETLGRLRLACEAFEQFQANGEEALSTGNTTSVDGTHRIARADLNDCNAHLIHTYLTYGAQLSEGKVPRKFVMMSERSEEADDDSLGTQAEAAGINPTNPGVTATPSINTMKQYDGMMTTGPGVATRSGTEDADRVLLPIMQRALSLAQGLALKQEEGQCLHVLGVTYRRLGMPRKAARHLTAFLSIANACNDIHAEGTALGELSSLFRGIADIDTAVVHLQRFYELTHDTAEHKEAEKDEKGPQDVPEEGIAPPTIGVTVTRKDDPLTTDDLRTDSAMPPPASKSTAHSRQAAGQMGELLSSIGQFDQSVQFFEENYVCAVTAKAESAAPADEEDLAPKNIDVARIKLGIARGSASVVEAMERITRGEDMGDWLESRQLEMSSVMGKTKGSV</sequence>
<evidence type="ECO:0000313" key="7">
    <source>
        <dbReference type="EMBL" id="KAG9391061.1"/>
    </source>
</evidence>
<keyword evidence="4" id="KW-0802">TPR repeat</keyword>
<proteinExistence type="predicted"/>
<keyword evidence="3" id="KW-0677">Repeat</keyword>
<reference evidence="7" key="1">
    <citation type="submission" date="2021-05" db="EMBL/GenBank/DDBJ databases">
        <title>A free-living protist that lacks canonical eukaryotic 1 DNA replication and segregation systems.</title>
        <authorList>
            <person name="Salas-Leiva D.E."/>
            <person name="Tromer E.C."/>
            <person name="Curtis B.A."/>
            <person name="Jerlstrom-Hultqvist J."/>
            <person name="Kolisko M."/>
            <person name="Yi Z."/>
            <person name="Salas-Leiva J.S."/>
            <person name="Gallot-Lavallee L."/>
            <person name="Kops G.J.P.L."/>
            <person name="Archibald J.M."/>
            <person name="Simpson A.G.B."/>
            <person name="Roger A.J."/>
        </authorList>
    </citation>
    <scope>NUCLEOTIDE SEQUENCE</scope>
    <source>
        <strain evidence="7">BICM</strain>
    </source>
</reference>
<keyword evidence="8" id="KW-1185">Reference proteome</keyword>
<feature type="compositionally biased region" description="Basic and acidic residues" evidence="6">
    <location>
        <begin position="387"/>
        <end position="400"/>
    </location>
</feature>
<evidence type="ECO:0000256" key="6">
    <source>
        <dbReference type="SAM" id="MobiDB-lite"/>
    </source>
</evidence>
<feature type="compositionally biased region" description="Basic and acidic residues" evidence="6">
    <location>
        <begin position="418"/>
        <end position="431"/>
    </location>
</feature>
<dbReference type="Proteomes" id="UP000717585">
    <property type="component" value="Unassembled WGS sequence"/>
</dbReference>
<accession>A0A8J6DZY5</accession>
<evidence type="ECO:0000256" key="5">
    <source>
        <dbReference type="ARBA" id="ARBA00040665"/>
    </source>
</evidence>
<dbReference type="GO" id="GO:0005929">
    <property type="term" value="C:cilium"/>
    <property type="evidence" value="ECO:0007669"/>
    <property type="project" value="TreeGrafter"/>
</dbReference>
<evidence type="ECO:0000256" key="2">
    <source>
        <dbReference type="ARBA" id="ARBA00022490"/>
    </source>
</evidence>
<evidence type="ECO:0000256" key="3">
    <source>
        <dbReference type="ARBA" id="ARBA00022737"/>
    </source>
</evidence>
<dbReference type="InterPro" id="IPR011990">
    <property type="entry name" value="TPR-like_helical_dom_sf"/>
</dbReference>
<protein>
    <recommendedName>
        <fullName evidence="5">Tetratricopeptide repeat protein 29</fullName>
    </recommendedName>
</protein>
<gene>
    <name evidence="7" type="ORF">J8273_7335</name>
</gene>
<feature type="region of interest" description="Disordered" evidence="6">
    <location>
        <begin position="387"/>
        <end position="452"/>
    </location>
</feature>
<dbReference type="SUPFAM" id="SSF48452">
    <property type="entry name" value="TPR-like"/>
    <property type="match status" value="1"/>
</dbReference>
<evidence type="ECO:0000256" key="4">
    <source>
        <dbReference type="ARBA" id="ARBA00022803"/>
    </source>
</evidence>
<dbReference type="AlphaFoldDB" id="A0A8J6DZY5"/>
<keyword evidence="2" id="KW-0963">Cytoplasm</keyword>
<dbReference type="InterPro" id="IPR051476">
    <property type="entry name" value="Bac_ResReg_Asp_Phosphatase"/>
</dbReference>
<dbReference type="PANTHER" id="PTHR46630:SF1">
    <property type="entry name" value="TETRATRICOPEPTIDE REPEAT PROTEIN 29"/>
    <property type="match status" value="1"/>
</dbReference>
<evidence type="ECO:0000313" key="8">
    <source>
        <dbReference type="Proteomes" id="UP000717585"/>
    </source>
</evidence>
<comment type="subcellular location">
    <subcellularLocation>
        <location evidence="1">Cytoplasm</location>
    </subcellularLocation>
</comment>
<name>A0A8J6DZY5_9EUKA</name>
<comment type="caution">
    <text evidence="7">The sequence shown here is derived from an EMBL/GenBank/DDBJ whole genome shotgun (WGS) entry which is preliminary data.</text>
</comment>
<dbReference type="PANTHER" id="PTHR46630">
    <property type="entry name" value="TETRATRICOPEPTIDE REPEAT PROTEIN 29"/>
    <property type="match status" value="1"/>
</dbReference>